<protein>
    <submittedName>
        <fullName evidence="1">Uncharacterized protein</fullName>
    </submittedName>
</protein>
<evidence type="ECO:0000313" key="2">
    <source>
        <dbReference type="Proteomes" id="UP000179183"/>
    </source>
</evidence>
<organism evidence="1 2">
    <name type="scientific">Candidatus Staskawiczbacteria bacterium RIFCSPHIGHO2_02_FULL_33_16</name>
    <dbReference type="NCBI Taxonomy" id="1802204"/>
    <lineage>
        <taxon>Bacteria</taxon>
        <taxon>Candidatus Staskawicziibacteriota</taxon>
    </lineage>
</organism>
<dbReference type="Proteomes" id="UP000179183">
    <property type="component" value="Unassembled WGS sequence"/>
</dbReference>
<reference evidence="1 2" key="1">
    <citation type="journal article" date="2016" name="Nat. Commun.">
        <title>Thousands of microbial genomes shed light on interconnected biogeochemical processes in an aquifer system.</title>
        <authorList>
            <person name="Anantharaman K."/>
            <person name="Brown C.T."/>
            <person name="Hug L.A."/>
            <person name="Sharon I."/>
            <person name="Castelle C.J."/>
            <person name="Probst A.J."/>
            <person name="Thomas B.C."/>
            <person name="Singh A."/>
            <person name="Wilkins M.J."/>
            <person name="Karaoz U."/>
            <person name="Brodie E.L."/>
            <person name="Williams K.H."/>
            <person name="Hubbard S.S."/>
            <person name="Banfield J.F."/>
        </authorList>
    </citation>
    <scope>NUCLEOTIDE SEQUENCE [LARGE SCALE GENOMIC DNA]</scope>
</reference>
<comment type="caution">
    <text evidence="1">The sequence shown here is derived from an EMBL/GenBank/DDBJ whole genome shotgun (WGS) entry which is preliminary data.</text>
</comment>
<proteinExistence type="predicted"/>
<evidence type="ECO:0000313" key="1">
    <source>
        <dbReference type="EMBL" id="OGZ66287.1"/>
    </source>
</evidence>
<name>A0A1G2HUZ9_9BACT</name>
<dbReference type="AlphaFoldDB" id="A0A1G2HUZ9"/>
<sequence>MTKKTARIKEDKEDYESYEATALVRFPKIDDEPDTKIQDLNPLVKLAVDTYKIDPIMGERFLDKIIDRFTKSNPISQSIERFPTRTREKFTFEANINYNKFLSLIIKKPAYSRVLTKLYDCDGKESTDNALIKKIDKLHRENLAKYKKNLEFMGLIKKIFREGSVGVCLTEKCIKFIADAKNDKKM</sequence>
<dbReference type="EMBL" id="MHOQ01000029">
    <property type="protein sequence ID" value="OGZ66287.1"/>
    <property type="molecule type" value="Genomic_DNA"/>
</dbReference>
<accession>A0A1G2HUZ9</accession>
<gene>
    <name evidence="1" type="ORF">A3D34_01405</name>
</gene>